<comment type="caution">
    <text evidence="1">The sequence shown here is derived from an EMBL/GenBank/DDBJ whole genome shotgun (WGS) entry which is preliminary data.</text>
</comment>
<dbReference type="EMBL" id="JAHQIW010005090">
    <property type="protein sequence ID" value="KAJ1364875.1"/>
    <property type="molecule type" value="Genomic_DNA"/>
</dbReference>
<evidence type="ECO:0000313" key="2">
    <source>
        <dbReference type="Proteomes" id="UP001196413"/>
    </source>
</evidence>
<reference evidence="1" key="1">
    <citation type="submission" date="2021-06" db="EMBL/GenBank/DDBJ databases">
        <title>Parelaphostrongylus tenuis whole genome reference sequence.</title>
        <authorList>
            <person name="Garwood T.J."/>
            <person name="Larsen P.A."/>
            <person name="Fountain-Jones N.M."/>
            <person name="Garbe J.R."/>
            <person name="Macchietto M.G."/>
            <person name="Kania S.A."/>
            <person name="Gerhold R.W."/>
            <person name="Richards J.E."/>
            <person name="Wolf T.M."/>
        </authorList>
    </citation>
    <scope>NUCLEOTIDE SEQUENCE</scope>
    <source>
        <strain evidence="1">MNPRO001-30</strain>
        <tissue evidence="1">Meninges</tissue>
    </source>
</reference>
<dbReference type="Proteomes" id="UP001196413">
    <property type="component" value="Unassembled WGS sequence"/>
</dbReference>
<accession>A0AAD5MUL6</accession>
<evidence type="ECO:0000313" key="1">
    <source>
        <dbReference type="EMBL" id="KAJ1364875.1"/>
    </source>
</evidence>
<sequence length="51" mass="5723">MPEACVRFRGLARLIGVTRPTADKRFVEAVRIATSTDIYAEERIPSESRSV</sequence>
<gene>
    <name evidence="1" type="ORF">KIN20_025064</name>
</gene>
<name>A0AAD5MUL6_PARTN</name>
<proteinExistence type="predicted"/>
<protein>
    <submittedName>
        <fullName evidence="1">Uncharacterized protein</fullName>
    </submittedName>
</protein>
<dbReference type="AlphaFoldDB" id="A0AAD5MUL6"/>
<organism evidence="1 2">
    <name type="scientific">Parelaphostrongylus tenuis</name>
    <name type="common">Meningeal worm</name>
    <dbReference type="NCBI Taxonomy" id="148309"/>
    <lineage>
        <taxon>Eukaryota</taxon>
        <taxon>Metazoa</taxon>
        <taxon>Ecdysozoa</taxon>
        <taxon>Nematoda</taxon>
        <taxon>Chromadorea</taxon>
        <taxon>Rhabditida</taxon>
        <taxon>Rhabditina</taxon>
        <taxon>Rhabditomorpha</taxon>
        <taxon>Strongyloidea</taxon>
        <taxon>Metastrongylidae</taxon>
        <taxon>Parelaphostrongylus</taxon>
    </lineage>
</organism>
<keyword evidence="2" id="KW-1185">Reference proteome</keyword>